<evidence type="ECO:0000256" key="8">
    <source>
        <dbReference type="ARBA" id="ARBA00023224"/>
    </source>
</evidence>
<feature type="transmembrane region" description="Helical" evidence="10">
    <location>
        <begin position="275"/>
        <end position="295"/>
    </location>
</feature>
<dbReference type="InterPro" id="IPR000276">
    <property type="entry name" value="GPCR_Rhodpsn"/>
</dbReference>
<keyword evidence="7 10" id="KW-0472">Membrane</keyword>
<evidence type="ECO:0000256" key="1">
    <source>
        <dbReference type="ARBA" id="ARBA00004651"/>
    </source>
</evidence>
<dbReference type="PROSITE" id="PS50262">
    <property type="entry name" value="G_PROTEIN_RECEP_F1_2"/>
    <property type="match status" value="1"/>
</dbReference>
<dbReference type="AlphaFoldDB" id="A0A1L8H1W0"/>
<reference evidence="13" key="1">
    <citation type="submission" date="2025-08" db="UniProtKB">
        <authorList>
            <consortium name="RefSeq"/>
        </authorList>
    </citation>
    <scope>IDENTIFICATION</scope>
    <source>
        <strain evidence="13">J_2021</strain>
        <tissue evidence="13">Erythrocytes</tissue>
    </source>
</reference>
<keyword evidence="9" id="KW-0675">Receptor</keyword>
<dbReference type="PaxDb" id="8355-A0A1L8H1W0"/>
<dbReference type="PANTHER" id="PTHR26453">
    <property type="entry name" value="OLFACTORY RECEPTOR"/>
    <property type="match status" value="1"/>
</dbReference>
<feature type="domain" description="G-protein coupled receptors family 1 profile" evidence="11">
    <location>
        <begin position="44"/>
        <end position="293"/>
    </location>
</feature>
<dbReference type="InterPro" id="IPR017452">
    <property type="entry name" value="GPCR_Rhodpsn_7TM"/>
</dbReference>
<dbReference type="FunFam" id="1.20.1070.10:FF:000008">
    <property type="entry name" value="Olfactory receptor"/>
    <property type="match status" value="1"/>
</dbReference>
<dbReference type="InterPro" id="IPR000725">
    <property type="entry name" value="Olfact_rcpt"/>
</dbReference>
<feature type="transmembrane region" description="Helical" evidence="10">
    <location>
        <begin position="62"/>
        <end position="82"/>
    </location>
</feature>
<dbReference type="GO" id="GO:0050911">
    <property type="term" value="P:detection of chemical stimulus involved in sensory perception of smell"/>
    <property type="evidence" value="ECO:0000318"/>
    <property type="project" value="GO_Central"/>
</dbReference>
<evidence type="ECO:0000256" key="4">
    <source>
        <dbReference type="ARBA" id="ARBA00022692"/>
    </source>
</evidence>
<sequence length="328" mass="36606">MTESKAGNSTAQREFHLLAFLSHEKLQVLIFISVLLVYILTVCANLIITALVCLVPHLHTPMYFFLCNLSVQDIVYVTAILPKFLAITTAGDNSISFLGCMIQLYLHISCVSGEALLLTSMAYDRYVAICIPMRYSLIMKKSVCVLLASVSWFIGATNGFMYSWLISNFFFCDRHEINHFFCEMKAILGLSCGGFQNIKIVMIATCAIIGLLPFSLILISYGNIISSVLKIRTSAGKLKIFSSCCSHLTVVVLFCGTPVSLYMKPESENSQEIDKLLSLLYVAVTPLLNPLVYSLRNKDIINAIKHITNLYFWGSFACNDIDNDVIYN</sequence>
<dbReference type="PRINTS" id="PR00245">
    <property type="entry name" value="OLFACTORYR"/>
</dbReference>
<dbReference type="PRINTS" id="PR00237">
    <property type="entry name" value="GPCRRHODOPSN"/>
</dbReference>
<dbReference type="Proteomes" id="UP000186698">
    <property type="component" value="Chromosome 3L"/>
</dbReference>
<organism evidence="12 13">
    <name type="scientific">Xenopus laevis</name>
    <name type="common">African clawed frog</name>
    <dbReference type="NCBI Taxonomy" id="8355"/>
    <lineage>
        <taxon>Eukaryota</taxon>
        <taxon>Metazoa</taxon>
        <taxon>Chordata</taxon>
        <taxon>Craniata</taxon>
        <taxon>Vertebrata</taxon>
        <taxon>Euteleostomi</taxon>
        <taxon>Amphibia</taxon>
        <taxon>Batrachia</taxon>
        <taxon>Anura</taxon>
        <taxon>Pipoidea</taxon>
        <taxon>Pipidae</taxon>
        <taxon>Xenopodinae</taxon>
        <taxon>Xenopus</taxon>
        <taxon>Xenopus</taxon>
    </lineage>
</organism>
<evidence type="ECO:0000313" key="12">
    <source>
        <dbReference type="Proteomes" id="UP000186698"/>
    </source>
</evidence>
<feature type="transmembrane region" description="Helical" evidence="10">
    <location>
        <begin position="102"/>
        <end position="123"/>
    </location>
</feature>
<evidence type="ECO:0000256" key="9">
    <source>
        <dbReference type="RuleBase" id="RU000688"/>
    </source>
</evidence>
<dbReference type="OMA" id="ACNDIDN"/>
<keyword evidence="8 9" id="KW-0807">Transducer</keyword>
<dbReference type="SUPFAM" id="SSF81321">
    <property type="entry name" value="Family A G protein-coupled receptor-like"/>
    <property type="match status" value="1"/>
</dbReference>
<evidence type="ECO:0000256" key="5">
    <source>
        <dbReference type="ARBA" id="ARBA00022725"/>
    </source>
</evidence>
<keyword evidence="4 9" id="KW-0812">Transmembrane</keyword>
<proteinExistence type="inferred from homology"/>
<evidence type="ECO:0000256" key="7">
    <source>
        <dbReference type="ARBA" id="ARBA00023136"/>
    </source>
</evidence>
<feature type="transmembrane region" description="Helical" evidence="10">
    <location>
        <begin position="143"/>
        <end position="165"/>
    </location>
</feature>
<keyword evidence="9" id="KW-0297">G-protein coupled receptor</keyword>
<feature type="transmembrane region" description="Helical" evidence="10">
    <location>
        <begin position="28"/>
        <end position="55"/>
    </location>
</feature>
<evidence type="ECO:0000259" key="11">
    <source>
        <dbReference type="PROSITE" id="PS50262"/>
    </source>
</evidence>
<keyword evidence="3 10" id="KW-0716">Sensory transduction</keyword>
<evidence type="ECO:0000256" key="2">
    <source>
        <dbReference type="ARBA" id="ARBA00022475"/>
    </source>
</evidence>
<comment type="similarity">
    <text evidence="9">Belongs to the G-protein coupled receptor 1 family.</text>
</comment>
<dbReference type="PROSITE" id="PS00237">
    <property type="entry name" value="G_PROTEIN_RECEP_F1_1"/>
    <property type="match status" value="1"/>
</dbReference>
<dbReference type="OrthoDB" id="9898717at2759"/>
<evidence type="ECO:0000256" key="3">
    <source>
        <dbReference type="ARBA" id="ARBA00022606"/>
    </source>
</evidence>
<evidence type="ECO:0000256" key="10">
    <source>
        <dbReference type="RuleBase" id="RU363047"/>
    </source>
</evidence>
<feature type="transmembrane region" description="Helical" evidence="10">
    <location>
        <begin position="240"/>
        <end position="263"/>
    </location>
</feature>
<dbReference type="Pfam" id="PF13853">
    <property type="entry name" value="7tm_4"/>
    <property type="match status" value="1"/>
</dbReference>
<feature type="transmembrane region" description="Helical" evidence="10">
    <location>
        <begin position="200"/>
        <end position="219"/>
    </location>
</feature>
<dbReference type="Gene3D" id="1.20.1070.10">
    <property type="entry name" value="Rhodopsin 7-helix transmembrane proteins"/>
    <property type="match status" value="1"/>
</dbReference>
<dbReference type="GO" id="GO:0004984">
    <property type="term" value="F:olfactory receptor activity"/>
    <property type="evidence" value="ECO:0000318"/>
    <property type="project" value="GO_Central"/>
</dbReference>
<comment type="subcellular location">
    <subcellularLocation>
        <location evidence="1 10">Cell membrane</location>
        <topology evidence="1 10">Multi-pass membrane protein</topology>
    </subcellularLocation>
</comment>
<dbReference type="CDD" id="cd13954">
    <property type="entry name" value="7tmA_OR"/>
    <property type="match status" value="1"/>
</dbReference>
<keyword evidence="5 10" id="KW-0552">Olfaction</keyword>
<evidence type="ECO:0000313" key="13">
    <source>
        <dbReference type="RefSeq" id="XP_041441526.1"/>
    </source>
</evidence>
<keyword evidence="12" id="KW-1185">Reference proteome</keyword>
<dbReference type="GO" id="GO:0005886">
    <property type="term" value="C:plasma membrane"/>
    <property type="evidence" value="ECO:0000318"/>
    <property type="project" value="GO_Central"/>
</dbReference>
<gene>
    <name evidence="13" type="primary">LOC121401254</name>
</gene>
<accession>A0A1L8H1W0</accession>
<protein>
    <recommendedName>
        <fullName evidence="10">Olfactory receptor</fullName>
    </recommendedName>
</protein>
<evidence type="ECO:0000256" key="6">
    <source>
        <dbReference type="ARBA" id="ARBA00022989"/>
    </source>
</evidence>
<dbReference type="GeneID" id="121401254"/>
<dbReference type="GO" id="GO:0004930">
    <property type="term" value="F:G protein-coupled receptor activity"/>
    <property type="evidence" value="ECO:0007669"/>
    <property type="project" value="UniProtKB-KW"/>
</dbReference>
<keyword evidence="6 10" id="KW-1133">Transmembrane helix</keyword>
<dbReference type="RefSeq" id="XP_041441526.1">
    <property type="nucleotide sequence ID" value="XM_041585592.1"/>
</dbReference>
<keyword evidence="2 10" id="KW-1003">Cell membrane</keyword>
<name>A0A1L8H1W0_XENLA</name>
<dbReference type="KEGG" id="xla:121401254"/>